<evidence type="ECO:0000313" key="1">
    <source>
        <dbReference type="EMBL" id="RMZ98966.1"/>
    </source>
</evidence>
<dbReference type="Proteomes" id="UP000276133">
    <property type="component" value="Unassembled WGS sequence"/>
</dbReference>
<gene>
    <name evidence="1" type="ORF">BpHYR1_045924</name>
</gene>
<accession>A0A3M7PIM2</accession>
<name>A0A3M7PIM2_BRAPC</name>
<dbReference type="EMBL" id="REGN01010477">
    <property type="protein sequence ID" value="RMZ98966.1"/>
    <property type="molecule type" value="Genomic_DNA"/>
</dbReference>
<protein>
    <submittedName>
        <fullName evidence="1">Uncharacterized protein</fullName>
    </submittedName>
</protein>
<evidence type="ECO:0000313" key="2">
    <source>
        <dbReference type="Proteomes" id="UP000276133"/>
    </source>
</evidence>
<keyword evidence="2" id="KW-1185">Reference proteome</keyword>
<organism evidence="1 2">
    <name type="scientific">Brachionus plicatilis</name>
    <name type="common">Marine rotifer</name>
    <name type="synonym">Brachionus muelleri</name>
    <dbReference type="NCBI Taxonomy" id="10195"/>
    <lineage>
        <taxon>Eukaryota</taxon>
        <taxon>Metazoa</taxon>
        <taxon>Spiralia</taxon>
        <taxon>Gnathifera</taxon>
        <taxon>Rotifera</taxon>
        <taxon>Eurotatoria</taxon>
        <taxon>Monogononta</taxon>
        <taxon>Pseudotrocha</taxon>
        <taxon>Ploima</taxon>
        <taxon>Brachionidae</taxon>
        <taxon>Brachionus</taxon>
    </lineage>
</organism>
<sequence>MSRFYHYQWELVCTNRSGTRTESLSVLNYLEAGKFMLGFLMRRNNTPLSLKIRIELIQNHVDFLHNIYYPNQALAFFLNKKLFY</sequence>
<dbReference type="AlphaFoldDB" id="A0A3M7PIM2"/>
<proteinExistence type="predicted"/>
<comment type="caution">
    <text evidence="1">The sequence shown here is derived from an EMBL/GenBank/DDBJ whole genome shotgun (WGS) entry which is preliminary data.</text>
</comment>
<reference evidence="1 2" key="1">
    <citation type="journal article" date="2018" name="Sci. Rep.">
        <title>Genomic signatures of local adaptation to the degree of environmental predictability in rotifers.</title>
        <authorList>
            <person name="Franch-Gras L."/>
            <person name="Hahn C."/>
            <person name="Garcia-Roger E.M."/>
            <person name="Carmona M.J."/>
            <person name="Serra M."/>
            <person name="Gomez A."/>
        </authorList>
    </citation>
    <scope>NUCLEOTIDE SEQUENCE [LARGE SCALE GENOMIC DNA]</scope>
    <source>
        <strain evidence="1">HYR1</strain>
    </source>
</reference>